<organism evidence="1 2">
    <name type="scientific">Bombella apis</name>
    <dbReference type="NCBI Taxonomy" id="1785988"/>
    <lineage>
        <taxon>Bacteria</taxon>
        <taxon>Pseudomonadati</taxon>
        <taxon>Pseudomonadota</taxon>
        <taxon>Alphaproteobacteria</taxon>
        <taxon>Acetobacterales</taxon>
        <taxon>Acetobacteraceae</taxon>
        <taxon>Bombella</taxon>
    </lineage>
</organism>
<dbReference type="Proteomes" id="UP000599085">
    <property type="component" value="Unassembled WGS sequence"/>
</dbReference>
<reference evidence="1 2" key="1">
    <citation type="submission" date="2020-09" db="EMBL/GenBank/DDBJ databases">
        <title>Bombella mellium and Bombella favum sp. nov., two novel species isolated from honey of Apis mellifera.</title>
        <authorList>
            <person name="Hilgarth M."/>
            <person name="Redwitz J."/>
            <person name="Ehrmann M.A."/>
            <person name="Vogel R.F."/>
            <person name="Jakob F."/>
        </authorList>
    </citation>
    <scope>NUCLEOTIDE SEQUENCE [LARGE SCALE GENOMIC DNA]</scope>
    <source>
        <strain evidence="1 2">MRM1</strain>
    </source>
</reference>
<evidence type="ECO:0000313" key="2">
    <source>
        <dbReference type="Proteomes" id="UP000599085"/>
    </source>
</evidence>
<evidence type="ECO:0000313" key="1">
    <source>
        <dbReference type="EMBL" id="MBE1723503.1"/>
    </source>
</evidence>
<dbReference type="EMBL" id="JADAQV010000001">
    <property type="protein sequence ID" value="MBE1723503.1"/>
    <property type="molecule type" value="Genomic_DNA"/>
</dbReference>
<dbReference type="InterPro" id="IPR043519">
    <property type="entry name" value="NT_sf"/>
</dbReference>
<gene>
    <name evidence="1" type="ORF">IGM82_03630</name>
</gene>
<dbReference type="PANTHER" id="PTHR34822:SF1">
    <property type="entry name" value="GRPB FAMILY PROTEIN"/>
    <property type="match status" value="1"/>
</dbReference>
<dbReference type="Gene3D" id="3.30.460.10">
    <property type="entry name" value="Beta Polymerase, domain 2"/>
    <property type="match status" value="1"/>
</dbReference>
<keyword evidence="2" id="KW-1185">Reference proteome</keyword>
<protein>
    <submittedName>
        <fullName evidence="1">GrpB family protein</fullName>
    </submittedName>
</protein>
<name>A0ABR9MNR3_9PROT</name>
<accession>A0ABR9MNR3</accession>
<dbReference type="SUPFAM" id="SSF81301">
    <property type="entry name" value="Nucleotidyltransferase"/>
    <property type="match status" value="1"/>
</dbReference>
<sequence>MNEPITDQLNAIEIMTFEDGDPNENPWVADKPKQEDISVEPYSPEWVAVFKSQREKIAHALGEAALAIEHVGSTAVLGLPAKPVIDIDLIVNDPNEEEAYIPALTRVGYELTVRERSWYQHRMLRLEHPRVNLHVFGPNCPEHIRHRLFRDWLREHSDDRQLYTDAKIAAKHDVNTAHDYNKNKQEAVRHIYQRIFISNGWIARPGP</sequence>
<dbReference type="PANTHER" id="PTHR34822">
    <property type="entry name" value="GRPB DOMAIN PROTEIN (AFU_ORTHOLOGUE AFUA_1G01530)"/>
    <property type="match status" value="1"/>
</dbReference>
<dbReference type="Pfam" id="PF04229">
    <property type="entry name" value="GrpB"/>
    <property type="match status" value="1"/>
</dbReference>
<dbReference type="RefSeq" id="WP_192848278.1">
    <property type="nucleotide sequence ID" value="NZ_JADAQV010000001.1"/>
</dbReference>
<dbReference type="InterPro" id="IPR007344">
    <property type="entry name" value="GrpB/CoaE"/>
</dbReference>
<proteinExistence type="predicted"/>
<comment type="caution">
    <text evidence="1">The sequence shown here is derived from an EMBL/GenBank/DDBJ whole genome shotgun (WGS) entry which is preliminary data.</text>
</comment>